<reference evidence="2 3" key="1">
    <citation type="journal article" date="2015" name="Nature">
        <title>rRNA introns, odd ribosomes, and small enigmatic genomes across a large radiation of phyla.</title>
        <authorList>
            <person name="Brown C.T."/>
            <person name="Hug L.A."/>
            <person name="Thomas B.C."/>
            <person name="Sharon I."/>
            <person name="Castelle C.J."/>
            <person name="Singh A."/>
            <person name="Wilkins M.J."/>
            <person name="Williams K.H."/>
            <person name="Banfield J.F."/>
        </authorList>
    </citation>
    <scope>NUCLEOTIDE SEQUENCE [LARGE SCALE GENOMIC DNA]</scope>
</reference>
<dbReference type="Pfam" id="PF01850">
    <property type="entry name" value="PIN"/>
    <property type="match status" value="1"/>
</dbReference>
<organism evidence="2 3">
    <name type="scientific">Candidatus Woesebacteria bacterium GW2011_GWA2_33_28</name>
    <dbReference type="NCBI Taxonomy" id="1618561"/>
    <lineage>
        <taxon>Bacteria</taxon>
        <taxon>Candidatus Woeseibacteriota</taxon>
    </lineage>
</organism>
<dbReference type="SUPFAM" id="SSF88723">
    <property type="entry name" value="PIN domain-like"/>
    <property type="match status" value="1"/>
</dbReference>
<accession>A0A0G0CR70</accession>
<feature type="domain" description="PIN" evidence="1">
    <location>
        <begin position="5"/>
        <end position="108"/>
    </location>
</feature>
<proteinExistence type="predicted"/>
<evidence type="ECO:0000313" key="3">
    <source>
        <dbReference type="Proteomes" id="UP000033995"/>
    </source>
</evidence>
<dbReference type="Gene3D" id="3.40.50.1010">
    <property type="entry name" value="5'-nuclease"/>
    <property type="match status" value="1"/>
</dbReference>
<comment type="caution">
    <text evidence="2">The sequence shown here is derived from an EMBL/GenBank/DDBJ whole genome shotgun (WGS) entry which is preliminary data.</text>
</comment>
<dbReference type="InterPro" id="IPR002716">
    <property type="entry name" value="PIN_dom"/>
</dbReference>
<gene>
    <name evidence="2" type="ORF">UR38_C0016G0006</name>
</gene>
<dbReference type="InterPro" id="IPR029060">
    <property type="entry name" value="PIN-like_dom_sf"/>
</dbReference>
<dbReference type="AlphaFoldDB" id="A0A0G0CR70"/>
<name>A0A0G0CR70_9BACT</name>
<evidence type="ECO:0000313" key="2">
    <source>
        <dbReference type="EMBL" id="KKP45842.1"/>
    </source>
</evidence>
<dbReference type="Proteomes" id="UP000033995">
    <property type="component" value="Unassembled WGS sequence"/>
</dbReference>
<dbReference type="EMBL" id="LBOZ01000016">
    <property type="protein sequence ID" value="KKP45842.1"/>
    <property type="molecule type" value="Genomic_DNA"/>
</dbReference>
<evidence type="ECO:0000259" key="1">
    <source>
        <dbReference type="Pfam" id="PF01850"/>
    </source>
</evidence>
<sequence>MIKKLIDTNILIRLIAEDVPSQQEISRKIFKEIESKKIVGIISILVIHEFINIAINYYKKDKVEVVNYLLKLISFKKIEILEINKSEVIEIINNCLNLNIDFTDAYLLRVKSKENYEISTFHKFRTS</sequence>
<protein>
    <recommendedName>
        <fullName evidence="1">PIN domain-containing protein</fullName>
    </recommendedName>
</protein>